<keyword evidence="2 5" id="KW-0812">Transmembrane</keyword>
<dbReference type="GO" id="GO:0030416">
    <property type="term" value="P:methylamine metabolic process"/>
    <property type="evidence" value="ECO:0007669"/>
    <property type="project" value="InterPro"/>
</dbReference>
<feature type="domain" description="Methylamine utilisation protein MauE" evidence="6">
    <location>
        <begin position="1"/>
        <end position="135"/>
    </location>
</feature>
<dbReference type="OrthoDB" id="648842at2"/>
<feature type="transmembrane region" description="Helical" evidence="5">
    <location>
        <begin position="78"/>
        <end position="99"/>
    </location>
</feature>
<dbReference type="Pfam" id="PF07291">
    <property type="entry name" value="MauE"/>
    <property type="match status" value="1"/>
</dbReference>
<sequence>MKVLTQLSRLFVGVLFILSGLVKLNDPSGFSFKLEEYFSTEVLDLPFLIPYALALAVIIVIAEVLLGAALLIGYKRKLTLWSLFLMILFFTFLTFYSAFFNKVTDCGCFGDAVPLTPWGSFTKDIILLIFILILLKGGEYITPLFKRSTNNIIMLVVLLLCSFMGYWVLNHLPLKDFRAYKVGTDIMKGMEIPEDAPRAKYEMNFYYEVDGEEKKFTDKELGNIPEGSKFIRREDFQISAGYIPPIHDFSMDKDGEDHTAELMAEPKLVLIISYDLDKADTEGLKHMKDFANKAIVNNYKVIGMTASSQEKIDKTIKDFQLPFEYYTCDGTTLKTIERANPSIVVLNKGVIVEKKHWNDRKNVNL</sequence>
<dbReference type="InterPro" id="IPR009908">
    <property type="entry name" value="Methylamine_util_MauE"/>
</dbReference>
<evidence type="ECO:0000256" key="1">
    <source>
        <dbReference type="ARBA" id="ARBA00004141"/>
    </source>
</evidence>
<dbReference type="EMBL" id="WMJX01000010">
    <property type="protein sequence ID" value="MTG97851.1"/>
    <property type="molecule type" value="Genomic_DNA"/>
</dbReference>
<dbReference type="RefSeq" id="WP_155091890.1">
    <property type="nucleotide sequence ID" value="NZ_CP102754.1"/>
</dbReference>
<proteinExistence type="predicted"/>
<keyword evidence="8" id="KW-1185">Reference proteome</keyword>
<dbReference type="GO" id="GO:0016020">
    <property type="term" value="C:membrane"/>
    <property type="evidence" value="ECO:0007669"/>
    <property type="project" value="UniProtKB-SubCell"/>
</dbReference>
<reference evidence="7 8" key="1">
    <citation type="submission" date="2019-11" db="EMBL/GenBank/DDBJ databases">
        <title>Genome of Strain BIT-d1.</title>
        <authorList>
            <person name="Yang Y."/>
        </authorList>
    </citation>
    <scope>NUCLEOTIDE SEQUENCE [LARGE SCALE GENOMIC DNA]</scope>
    <source>
        <strain evidence="7 8">BIT-d1</strain>
    </source>
</reference>
<comment type="subcellular location">
    <subcellularLocation>
        <location evidence="1">Membrane</location>
        <topology evidence="1">Multi-pass membrane protein</topology>
    </subcellularLocation>
</comment>
<dbReference type="Proteomes" id="UP000438760">
    <property type="component" value="Unassembled WGS sequence"/>
</dbReference>
<evidence type="ECO:0000256" key="4">
    <source>
        <dbReference type="ARBA" id="ARBA00023136"/>
    </source>
</evidence>
<gene>
    <name evidence="7" type="ORF">GJV76_06800</name>
</gene>
<evidence type="ECO:0000256" key="2">
    <source>
        <dbReference type="ARBA" id="ARBA00022692"/>
    </source>
</evidence>
<feature type="transmembrane region" description="Helical" evidence="5">
    <location>
        <begin position="125"/>
        <end position="145"/>
    </location>
</feature>
<keyword evidence="4 5" id="KW-0472">Membrane</keyword>
<evidence type="ECO:0000256" key="5">
    <source>
        <dbReference type="SAM" id="Phobius"/>
    </source>
</evidence>
<organism evidence="7 8">
    <name type="scientific">Myroides albus</name>
    <dbReference type="NCBI Taxonomy" id="2562892"/>
    <lineage>
        <taxon>Bacteria</taxon>
        <taxon>Pseudomonadati</taxon>
        <taxon>Bacteroidota</taxon>
        <taxon>Flavobacteriia</taxon>
        <taxon>Flavobacteriales</taxon>
        <taxon>Flavobacteriaceae</taxon>
        <taxon>Myroides</taxon>
    </lineage>
</organism>
<dbReference type="AlphaFoldDB" id="A0A6I3LMN4"/>
<evidence type="ECO:0000313" key="7">
    <source>
        <dbReference type="EMBL" id="MTG97851.1"/>
    </source>
</evidence>
<feature type="transmembrane region" description="Helical" evidence="5">
    <location>
        <begin position="152"/>
        <end position="169"/>
    </location>
</feature>
<name>A0A6I3LMN4_9FLAO</name>
<evidence type="ECO:0000259" key="6">
    <source>
        <dbReference type="Pfam" id="PF07291"/>
    </source>
</evidence>
<keyword evidence="3 5" id="KW-1133">Transmembrane helix</keyword>
<evidence type="ECO:0000256" key="3">
    <source>
        <dbReference type="ARBA" id="ARBA00022989"/>
    </source>
</evidence>
<feature type="transmembrane region" description="Helical" evidence="5">
    <location>
        <begin position="48"/>
        <end position="71"/>
    </location>
</feature>
<dbReference type="NCBIfam" id="NF045576">
    <property type="entry name" value="BT_3928_fam"/>
    <property type="match status" value="1"/>
</dbReference>
<evidence type="ECO:0000313" key="8">
    <source>
        <dbReference type="Proteomes" id="UP000438760"/>
    </source>
</evidence>
<accession>A0A6I3LMN4</accession>
<comment type="caution">
    <text evidence="7">The sequence shown here is derived from an EMBL/GenBank/DDBJ whole genome shotgun (WGS) entry which is preliminary data.</text>
</comment>
<protein>
    <submittedName>
        <fullName evidence="7">DoxX family membrane protein</fullName>
    </submittedName>
</protein>